<evidence type="ECO:0000259" key="5">
    <source>
        <dbReference type="PROSITE" id="PS50932"/>
    </source>
</evidence>
<dbReference type="AlphaFoldDB" id="A0A8J3ABW2"/>
<dbReference type="OrthoDB" id="1938857at2"/>
<dbReference type="PROSITE" id="PS50932">
    <property type="entry name" value="HTH_LACI_2"/>
    <property type="match status" value="1"/>
</dbReference>
<keyword evidence="1" id="KW-0805">Transcription regulation</keyword>
<reference evidence="6" key="1">
    <citation type="journal article" date="2014" name="Int. J. Syst. Evol. Microbiol.">
        <title>Complete genome sequence of Corynebacterium casei LMG S-19264T (=DSM 44701T), isolated from a smear-ripened cheese.</title>
        <authorList>
            <consortium name="US DOE Joint Genome Institute (JGI-PGF)"/>
            <person name="Walter F."/>
            <person name="Albersmeier A."/>
            <person name="Kalinowski J."/>
            <person name="Ruckert C."/>
        </authorList>
    </citation>
    <scope>NUCLEOTIDE SEQUENCE</scope>
    <source>
        <strain evidence="6">CGMCC 1.14988</strain>
    </source>
</reference>
<name>A0A8J3ABW2_9ACTN</name>
<gene>
    <name evidence="6" type="ORF">GCM10011354_26590</name>
</gene>
<keyword evidence="7" id="KW-1185">Reference proteome</keyword>
<feature type="region of interest" description="Disordered" evidence="4">
    <location>
        <begin position="326"/>
        <end position="354"/>
    </location>
</feature>
<dbReference type="PANTHER" id="PTHR30146">
    <property type="entry name" value="LACI-RELATED TRANSCRIPTIONAL REPRESSOR"/>
    <property type="match status" value="1"/>
</dbReference>
<dbReference type="CDD" id="cd06267">
    <property type="entry name" value="PBP1_LacI_sugar_binding-like"/>
    <property type="match status" value="1"/>
</dbReference>
<feature type="domain" description="HTH lacI-type" evidence="5">
    <location>
        <begin position="8"/>
        <end position="62"/>
    </location>
</feature>
<organism evidence="6 7">
    <name type="scientific">Egicoccus halophilus</name>
    <dbReference type="NCBI Taxonomy" id="1670830"/>
    <lineage>
        <taxon>Bacteria</taxon>
        <taxon>Bacillati</taxon>
        <taxon>Actinomycetota</taxon>
        <taxon>Nitriliruptoria</taxon>
        <taxon>Egicoccales</taxon>
        <taxon>Egicoccaceae</taxon>
        <taxon>Egicoccus</taxon>
    </lineage>
</organism>
<comment type="caution">
    <text evidence="6">The sequence shown here is derived from an EMBL/GenBank/DDBJ whole genome shotgun (WGS) entry which is preliminary data.</text>
</comment>
<protein>
    <submittedName>
        <fullName evidence="6">LacI family transcriptional regulator</fullName>
    </submittedName>
</protein>
<dbReference type="InterPro" id="IPR028082">
    <property type="entry name" value="Peripla_BP_I"/>
</dbReference>
<dbReference type="InterPro" id="IPR046335">
    <property type="entry name" value="LacI/GalR-like_sensor"/>
</dbReference>
<dbReference type="SUPFAM" id="SSF47413">
    <property type="entry name" value="lambda repressor-like DNA-binding domains"/>
    <property type="match status" value="1"/>
</dbReference>
<dbReference type="Pfam" id="PF13377">
    <property type="entry name" value="Peripla_BP_3"/>
    <property type="match status" value="1"/>
</dbReference>
<keyword evidence="3" id="KW-0804">Transcription</keyword>
<dbReference type="CDD" id="cd01392">
    <property type="entry name" value="HTH_LacI"/>
    <property type="match status" value="1"/>
</dbReference>
<dbReference type="GO" id="GO:0003700">
    <property type="term" value="F:DNA-binding transcription factor activity"/>
    <property type="evidence" value="ECO:0007669"/>
    <property type="project" value="TreeGrafter"/>
</dbReference>
<evidence type="ECO:0000256" key="4">
    <source>
        <dbReference type="SAM" id="MobiDB-lite"/>
    </source>
</evidence>
<evidence type="ECO:0000256" key="1">
    <source>
        <dbReference type="ARBA" id="ARBA00023015"/>
    </source>
</evidence>
<dbReference type="GO" id="GO:0000976">
    <property type="term" value="F:transcription cis-regulatory region binding"/>
    <property type="evidence" value="ECO:0007669"/>
    <property type="project" value="TreeGrafter"/>
</dbReference>
<dbReference type="SMART" id="SM00354">
    <property type="entry name" value="HTH_LACI"/>
    <property type="match status" value="1"/>
</dbReference>
<evidence type="ECO:0000313" key="7">
    <source>
        <dbReference type="Proteomes" id="UP000650511"/>
    </source>
</evidence>
<keyword evidence="2" id="KW-0238">DNA-binding</keyword>
<dbReference type="InterPro" id="IPR000843">
    <property type="entry name" value="HTH_LacI"/>
</dbReference>
<dbReference type="SUPFAM" id="SSF53822">
    <property type="entry name" value="Periplasmic binding protein-like I"/>
    <property type="match status" value="1"/>
</dbReference>
<dbReference type="Pfam" id="PF00356">
    <property type="entry name" value="LacI"/>
    <property type="match status" value="1"/>
</dbReference>
<dbReference type="PROSITE" id="PS00356">
    <property type="entry name" value="HTH_LACI_1"/>
    <property type="match status" value="1"/>
</dbReference>
<proteinExistence type="predicted"/>
<evidence type="ECO:0000313" key="6">
    <source>
        <dbReference type="EMBL" id="GGI07940.1"/>
    </source>
</evidence>
<reference evidence="6" key="2">
    <citation type="submission" date="2020-09" db="EMBL/GenBank/DDBJ databases">
        <authorList>
            <person name="Sun Q."/>
            <person name="Zhou Y."/>
        </authorList>
    </citation>
    <scope>NUCLEOTIDE SEQUENCE</scope>
    <source>
        <strain evidence="6">CGMCC 1.14988</strain>
    </source>
</reference>
<accession>A0A8J3ABW2</accession>
<dbReference type="EMBL" id="BMHA01000010">
    <property type="protein sequence ID" value="GGI07940.1"/>
    <property type="molecule type" value="Genomic_DNA"/>
</dbReference>
<evidence type="ECO:0000256" key="3">
    <source>
        <dbReference type="ARBA" id="ARBA00023163"/>
    </source>
</evidence>
<dbReference type="Proteomes" id="UP000650511">
    <property type="component" value="Unassembled WGS sequence"/>
</dbReference>
<evidence type="ECO:0000256" key="2">
    <source>
        <dbReference type="ARBA" id="ARBA00023125"/>
    </source>
</evidence>
<dbReference type="InterPro" id="IPR010982">
    <property type="entry name" value="Lambda_DNA-bd_dom_sf"/>
</dbReference>
<dbReference type="Gene3D" id="3.40.50.2300">
    <property type="match status" value="2"/>
</dbReference>
<dbReference type="PANTHER" id="PTHR30146:SF155">
    <property type="entry name" value="ALANINE RACEMASE"/>
    <property type="match status" value="1"/>
</dbReference>
<sequence>MTPRPGRITIADVARAAGVSRSAVSFALNDRPGIGTDTRARILRVADELGWRPSARARALASDRANAVGFVFARPVELLSADPFFSQFLAGLEMVLSPLDQALVLQVITGGQEAEAAAYRRMAHAGRVDGFVLTDAREDDPRFAVLEGTGLPAVLAGDATAQTPYPTLGPDESAGTTMAVRHLLELGHRRIAYVAGPSNMQHARRRRDAWHDAMVAAGHEPDLLVHSDFTGPGGAAATEQLLDGPQPPTAIVYANDLMATAGMASLHRDGWRIPDEVSVIGYDDITLAAHTSPPLTTVRQDVVGIGRLVAAELLARIGGVPVATPPLRNPELVVRDTTAPPPSGPPRARRSRGR</sequence>
<dbReference type="Gene3D" id="1.10.260.40">
    <property type="entry name" value="lambda repressor-like DNA-binding domains"/>
    <property type="match status" value="1"/>
</dbReference>
<dbReference type="RefSeq" id="WP_130648938.1">
    <property type="nucleotide sequence ID" value="NZ_BMHA01000010.1"/>
</dbReference>